<dbReference type="EMBL" id="JABMIG020000090">
    <property type="protein sequence ID" value="KAL3793546.1"/>
    <property type="molecule type" value="Genomic_DNA"/>
</dbReference>
<accession>A0ABD3Q1Q1</accession>
<sequence length="151" mass="16858">MQHSQQQQSQQIANLLQFAHSSYSSNPTDALSALMEALTLQNGSNAAQVAMNRIRSELGDTVADCVARHQRIAEGEMTQRAMAVVEEMMNDTSTFLYAQGRQHILQQAMEDGSSVVCLKCGDMVKADRWSQHSTMWCRAIDDLMEEKEMDG</sequence>
<gene>
    <name evidence="2" type="ORF">HJC23_007286</name>
</gene>
<dbReference type="InterPro" id="IPR056971">
    <property type="entry name" value="Znf-C2HC_3"/>
</dbReference>
<dbReference type="PANTHER" id="PTHR35513">
    <property type="entry name" value="OS02G0158600 PROTEIN"/>
    <property type="match status" value="1"/>
</dbReference>
<reference evidence="2 3" key="1">
    <citation type="journal article" date="2020" name="G3 (Bethesda)">
        <title>Improved Reference Genome for Cyclotella cryptica CCMP332, a Model for Cell Wall Morphogenesis, Salinity Adaptation, and Lipid Production in Diatoms (Bacillariophyta).</title>
        <authorList>
            <person name="Roberts W.R."/>
            <person name="Downey K.M."/>
            <person name="Ruck E.C."/>
            <person name="Traller J.C."/>
            <person name="Alverson A.J."/>
        </authorList>
    </citation>
    <scope>NUCLEOTIDE SEQUENCE [LARGE SCALE GENOMIC DNA]</scope>
    <source>
        <strain evidence="2 3">CCMP332</strain>
    </source>
</reference>
<feature type="domain" description="C2HC zinc finger plants" evidence="1">
    <location>
        <begin position="93"/>
        <end position="138"/>
    </location>
</feature>
<name>A0ABD3Q1Q1_9STRA</name>
<dbReference type="AlphaFoldDB" id="A0ABD3Q1Q1"/>
<evidence type="ECO:0000313" key="3">
    <source>
        <dbReference type="Proteomes" id="UP001516023"/>
    </source>
</evidence>
<organism evidence="2 3">
    <name type="scientific">Cyclotella cryptica</name>
    <dbReference type="NCBI Taxonomy" id="29204"/>
    <lineage>
        <taxon>Eukaryota</taxon>
        <taxon>Sar</taxon>
        <taxon>Stramenopiles</taxon>
        <taxon>Ochrophyta</taxon>
        <taxon>Bacillariophyta</taxon>
        <taxon>Coscinodiscophyceae</taxon>
        <taxon>Thalassiosirophycidae</taxon>
        <taxon>Stephanodiscales</taxon>
        <taxon>Stephanodiscaceae</taxon>
        <taxon>Cyclotella</taxon>
    </lineage>
</organism>
<evidence type="ECO:0000313" key="2">
    <source>
        <dbReference type="EMBL" id="KAL3793546.1"/>
    </source>
</evidence>
<protein>
    <recommendedName>
        <fullName evidence="1">C2HC zinc finger plants domain-containing protein</fullName>
    </recommendedName>
</protein>
<dbReference type="Proteomes" id="UP001516023">
    <property type="component" value="Unassembled WGS sequence"/>
</dbReference>
<dbReference type="Pfam" id="PF25017">
    <property type="entry name" value="zf-C2HC_3"/>
    <property type="match status" value="1"/>
</dbReference>
<keyword evidence="3" id="KW-1185">Reference proteome</keyword>
<comment type="caution">
    <text evidence="2">The sequence shown here is derived from an EMBL/GenBank/DDBJ whole genome shotgun (WGS) entry which is preliminary data.</text>
</comment>
<dbReference type="PANTHER" id="PTHR35513:SF1">
    <property type="entry name" value="OS02G0158600 PROTEIN"/>
    <property type="match status" value="1"/>
</dbReference>
<proteinExistence type="predicted"/>
<evidence type="ECO:0000259" key="1">
    <source>
        <dbReference type="Pfam" id="PF25017"/>
    </source>
</evidence>